<name>A0ABR4JWC9_9EURO</name>
<dbReference type="Gene3D" id="3.90.850.10">
    <property type="entry name" value="Fumarylacetoacetase-like, C-terminal domain"/>
    <property type="match status" value="1"/>
</dbReference>
<evidence type="ECO:0000313" key="5">
    <source>
        <dbReference type="Proteomes" id="UP001610446"/>
    </source>
</evidence>
<dbReference type="Pfam" id="PF01557">
    <property type="entry name" value="FAA_hydrolase"/>
    <property type="match status" value="1"/>
</dbReference>
<dbReference type="PANTHER" id="PTHR11820:SF100">
    <property type="entry name" value="FUMARYLACETOACETATE HYDROLASE FAMILY PROTEIN (AFU_ORTHOLOGUE AFUA_4G01490)"/>
    <property type="match status" value="1"/>
</dbReference>
<comment type="caution">
    <text evidence="4">The sequence shown here is derived from an EMBL/GenBank/DDBJ whole genome shotgun (WGS) entry which is preliminary data.</text>
</comment>
<accession>A0ABR4JWC9</accession>
<dbReference type="InterPro" id="IPR036663">
    <property type="entry name" value="Fumarylacetoacetase_C_sf"/>
</dbReference>
<dbReference type="PANTHER" id="PTHR11820">
    <property type="entry name" value="ACYLPYRUVASE"/>
    <property type="match status" value="1"/>
</dbReference>
<dbReference type="SUPFAM" id="SSF56529">
    <property type="entry name" value="FAH"/>
    <property type="match status" value="1"/>
</dbReference>
<reference evidence="4 5" key="1">
    <citation type="submission" date="2024-07" db="EMBL/GenBank/DDBJ databases">
        <title>Section-level genome sequencing and comparative genomics of Aspergillus sections Usti and Cavernicolus.</title>
        <authorList>
            <consortium name="Lawrence Berkeley National Laboratory"/>
            <person name="Nybo J.L."/>
            <person name="Vesth T.C."/>
            <person name="Theobald S."/>
            <person name="Frisvad J.C."/>
            <person name="Larsen T.O."/>
            <person name="Kjaerboelling I."/>
            <person name="Rothschild-Mancinelli K."/>
            <person name="Lyhne E.K."/>
            <person name="Kogle M.E."/>
            <person name="Barry K."/>
            <person name="Clum A."/>
            <person name="Na H."/>
            <person name="Ledsgaard L."/>
            <person name="Lin J."/>
            <person name="Lipzen A."/>
            <person name="Kuo A."/>
            <person name="Riley R."/>
            <person name="Mondo S."/>
            <person name="Labutti K."/>
            <person name="Haridas S."/>
            <person name="Pangalinan J."/>
            <person name="Salamov A.A."/>
            <person name="Simmons B.A."/>
            <person name="Magnuson J.K."/>
            <person name="Chen J."/>
            <person name="Drula E."/>
            <person name="Henrissat B."/>
            <person name="Wiebenga A."/>
            <person name="Lubbers R.J."/>
            <person name="Gomes A.C."/>
            <person name="Makela M.R."/>
            <person name="Stajich J."/>
            <person name="Grigoriev I.V."/>
            <person name="Mortensen U.H."/>
            <person name="De Vries R.P."/>
            <person name="Baker S.E."/>
            <person name="Andersen M.R."/>
        </authorList>
    </citation>
    <scope>NUCLEOTIDE SEQUENCE [LARGE SCALE GENOMIC DNA]</scope>
    <source>
        <strain evidence="4 5">CBS 123904</strain>
    </source>
</reference>
<evidence type="ECO:0000256" key="1">
    <source>
        <dbReference type="ARBA" id="ARBA00010211"/>
    </source>
</evidence>
<proteinExistence type="inferred from homology"/>
<dbReference type="Proteomes" id="UP001610446">
    <property type="component" value="Unassembled WGS sequence"/>
</dbReference>
<sequence length="299" mass="32188">MTWTRYIRFLDARGQPRQGNALVDSGDSLIEALQAGTLAAEELIGKDLFSATRTGQVLRVHKLLGPLSAEDVPIIRAVGLNYVKHIQETGRKPPPYPSIFIKPSRTVTGWDSDVSVPSIAQKDQLDYEGELAIVIGKEGKDIPAVDALDYIAGYAVANDVSARTWQRDPKFAGGVPQWCFSKGFDTFCPIGPMIVSPEVLGPAANLGLQTRVNGEVRQDTSTGDLLFGVKEIVAFVSQGTTLEKGSVILTGTPGGVGMGLSPPNWLRDGDVVEVSIESIGTVRNKMVFAREPGNRRTVL</sequence>
<dbReference type="EMBL" id="JBFXLU010000081">
    <property type="protein sequence ID" value="KAL2844358.1"/>
    <property type="molecule type" value="Genomic_DNA"/>
</dbReference>
<comment type="similarity">
    <text evidence="1">Belongs to the FAH family.</text>
</comment>
<feature type="domain" description="Fumarylacetoacetase-like C-terminal" evidence="3">
    <location>
        <begin position="75"/>
        <end position="286"/>
    </location>
</feature>
<keyword evidence="2" id="KW-0479">Metal-binding</keyword>
<evidence type="ECO:0000313" key="4">
    <source>
        <dbReference type="EMBL" id="KAL2844358.1"/>
    </source>
</evidence>
<gene>
    <name evidence="4" type="ORF">BJY01DRAFT_248184</name>
</gene>
<evidence type="ECO:0000256" key="2">
    <source>
        <dbReference type="ARBA" id="ARBA00022723"/>
    </source>
</evidence>
<protein>
    <recommendedName>
        <fullName evidence="3">Fumarylacetoacetase-like C-terminal domain-containing protein</fullName>
    </recommendedName>
</protein>
<evidence type="ECO:0000259" key="3">
    <source>
        <dbReference type="Pfam" id="PF01557"/>
    </source>
</evidence>
<organism evidence="4 5">
    <name type="scientific">Aspergillus pseudoustus</name>
    <dbReference type="NCBI Taxonomy" id="1810923"/>
    <lineage>
        <taxon>Eukaryota</taxon>
        <taxon>Fungi</taxon>
        <taxon>Dikarya</taxon>
        <taxon>Ascomycota</taxon>
        <taxon>Pezizomycotina</taxon>
        <taxon>Eurotiomycetes</taxon>
        <taxon>Eurotiomycetidae</taxon>
        <taxon>Eurotiales</taxon>
        <taxon>Aspergillaceae</taxon>
        <taxon>Aspergillus</taxon>
        <taxon>Aspergillus subgen. Nidulantes</taxon>
    </lineage>
</organism>
<dbReference type="InterPro" id="IPR011234">
    <property type="entry name" value="Fumarylacetoacetase-like_C"/>
</dbReference>
<keyword evidence="5" id="KW-1185">Reference proteome</keyword>